<protein>
    <submittedName>
        <fullName evidence="1">Uncharacterized protein 056</fullName>
    </submittedName>
</protein>
<reference evidence="1 2" key="1">
    <citation type="journal article" date="2011" name="Microbiology">
        <title>The Pseudomonas aeruginosa generalized transducing phage phiPA3 is a new member of the phiKZ-like group of 'jumbo' phages, and infects model laboratory strains and clinical isolates from cystic fibrosis patients.</title>
        <authorList>
            <person name="Monson R."/>
            <person name="Foulds I."/>
            <person name="Foweraker J."/>
            <person name="Welch M."/>
            <person name="Salmond G.P."/>
        </authorList>
    </citation>
    <scope>NUCLEOTIDE SEQUENCE [LARGE SCALE GENOMIC DNA]</scope>
</reference>
<dbReference type="RefSeq" id="YP_009217139.1">
    <property type="nucleotide sequence ID" value="NC_028999.1"/>
</dbReference>
<dbReference type="EMBL" id="HQ630627">
    <property type="protein sequence ID" value="AEH03483.1"/>
    <property type="molecule type" value="Genomic_DNA"/>
</dbReference>
<accession>F8SJT8</accession>
<organismHost>
    <name type="scientific">Pseudomonas aeruginosa</name>
    <dbReference type="NCBI Taxonomy" id="287"/>
</organismHost>
<dbReference type="Proteomes" id="UP000008388">
    <property type="component" value="Segment"/>
</dbReference>
<keyword evidence="2" id="KW-1185">Reference proteome</keyword>
<proteinExistence type="predicted"/>
<organism evidence="1 2">
    <name type="scientific">Pseudomonas phage PhiPA3</name>
    <name type="common">Pseudomonas aeruginosa phage PhiPA3</name>
    <dbReference type="NCBI Taxonomy" id="998086"/>
    <lineage>
        <taxon>Viruses</taxon>
        <taxon>Duplodnaviria</taxon>
        <taxon>Heunggongvirae</taxon>
        <taxon>Uroviricota</taxon>
        <taxon>Caudoviricetes</taxon>
        <taxon>Chimalliviridae</taxon>
        <taxon>Miltoncavirus</taxon>
        <taxon>Miltoncavirus PhiPA3</taxon>
    </lineage>
</organism>
<name>F8SJT8_BPPA3</name>
<gene>
    <name evidence="1" type="primary">056</name>
</gene>
<dbReference type="KEGG" id="vg:26643587"/>
<sequence>MQYLLKKNANRTQSLETDLQNALLEKLQTTFDETAQAIVTVEVSDPNVPDQYSIRFTGIVYDGTKQYTVGKLVQFQNSRIINIAAINNG</sequence>
<dbReference type="GeneID" id="26643587"/>
<dbReference type="OrthoDB" id="38861at10239"/>
<evidence type="ECO:0000313" key="2">
    <source>
        <dbReference type="Proteomes" id="UP000008388"/>
    </source>
</evidence>
<evidence type="ECO:0000313" key="1">
    <source>
        <dbReference type="EMBL" id="AEH03483.1"/>
    </source>
</evidence>